<sequence>MGSGLAATIVGLIACVVLLFFASESHTSRVRISGVVLGFMALLIVIIVGTNLSLEHTVELRYY</sequence>
<keyword evidence="1" id="KW-1133">Transmembrane helix</keyword>
<dbReference type="EMBL" id="QEFB01000006">
    <property type="protein sequence ID" value="PWC07186.1"/>
    <property type="molecule type" value="Genomic_DNA"/>
</dbReference>
<dbReference type="KEGG" id="myl:C3E77_05335"/>
<keyword evidence="1" id="KW-0812">Transmembrane</keyword>
<dbReference type="Proteomes" id="UP000244962">
    <property type="component" value="Unassembled WGS sequence"/>
</dbReference>
<feature type="transmembrane region" description="Helical" evidence="1">
    <location>
        <begin position="35"/>
        <end position="54"/>
    </location>
</feature>
<proteinExistence type="predicted"/>
<keyword evidence="3" id="KW-1185">Reference proteome</keyword>
<evidence type="ECO:0000313" key="3">
    <source>
        <dbReference type="Proteomes" id="UP000244962"/>
    </source>
</evidence>
<comment type="caution">
    <text evidence="2">The sequence shown here is derived from an EMBL/GenBank/DDBJ whole genome shotgun (WGS) entry which is preliminary data.</text>
</comment>
<reference evidence="3" key="1">
    <citation type="submission" date="2018-04" db="EMBL/GenBank/DDBJ databases">
        <authorList>
            <person name="Liu S."/>
            <person name="Wang Z."/>
            <person name="Li J."/>
        </authorList>
    </citation>
    <scope>NUCLEOTIDE SEQUENCE [LARGE SCALE GENOMIC DNA]</scope>
    <source>
        <strain evidence="3">622</strain>
    </source>
</reference>
<organism evidence="2 3">
    <name type="scientific">Mycetocola zhujimingii</name>
    <dbReference type="NCBI Taxonomy" id="2079792"/>
    <lineage>
        <taxon>Bacteria</taxon>
        <taxon>Bacillati</taxon>
        <taxon>Actinomycetota</taxon>
        <taxon>Actinomycetes</taxon>
        <taxon>Micrococcales</taxon>
        <taxon>Microbacteriaceae</taxon>
        <taxon>Mycetocola</taxon>
    </lineage>
</organism>
<evidence type="ECO:0000313" key="2">
    <source>
        <dbReference type="EMBL" id="PWC07186.1"/>
    </source>
</evidence>
<name>A0A2U1TE93_9MICO</name>
<dbReference type="OrthoDB" id="9965192at2"/>
<evidence type="ECO:0000256" key="1">
    <source>
        <dbReference type="SAM" id="Phobius"/>
    </source>
</evidence>
<accession>A0A2U1TE93</accession>
<protein>
    <submittedName>
        <fullName evidence="2">Uncharacterized protein</fullName>
    </submittedName>
</protein>
<gene>
    <name evidence="2" type="ORF">DF223_07860</name>
</gene>
<dbReference type="AlphaFoldDB" id="A0A2U1TE93"/>
<feature type="transmembrane region" description="Helical" evidence="1">
    <location>
        <begin position="6"/>
        <end position="23"/>
    </location>
</feature>
<keyword evidence="1" id="KW-0472">Membrane</keyword>